<proteinExistence type="inferred from homology"/>
<evidence type="ECO:0000256" key="4">
    <source>
        <dbReference type="PIRSR" id="PIRSR000429-1"/>
    </source>
</evidence>
<evidence type="ECO:0000259" key="7">
    <source>
        <dbReference type="Pfam" id="PF02803"/>
    </source>
</evidence>
<accession>A0A9X1V9U7</accession>
<organism evidence="8 9">
    <name type="scientific">Sulfoacidibacillus ferrooxidans</name>
    <dbReference type="NCBI Taxonomy" id="2005001"/>
    <lineage>
        <taxon>Bacteria</taxon>
        <taxon>Bacillati</taxon>
        <taxon>Bacillota</taxon>
        <taxon>Bacilli</taxon>
        <taxon>Bacillales</taxon>
        <taxon>Alicyclobacillaceae</taxon>
        <taxon>Sulfoacidibacillus</taxon>
    </lineage>
</organism>
<evidence type="ECO:0000256" key="5">
    <source>
        <dbReference type="RuleBase" id="RU003557"/>
    </source>
</evidence>
<comment type="similarity">
    <text evidence="1 5">Belongs to the thiolase-like superfamily. Thiolase family.</text>
</comment>
<dbReference type="InterPro" id="IPR002155">
    <property type="entry name" value="Thiolase"/>
</dbReference>
<dbReference type="Proteomes" id="UP001139263">
    <property type="component" value="Unassembled WGS sequence"/>
</dbReference>
<dbReference type="InterPro" id="IPR020610">
    <property type="entry name" value="Thiolase_AS"/>
</dbReference>
<feature type="domain" description="Thiolase N-terminal" evidence="6">
    <location>
        <begin position="5"/>
        <end position="256"/>
    </location>
</feature>
<keyword evidence="3 5" id="KW-0012">Acyltransferase</keyword>
<comment type="caution">
    <text evidence="8">The sequence shown here is derived from an EMBL/GenBank/DDBJ whole genome shotgun (WGS) entry which is preliminary data.</text>
</comment>
<evidence type="ECO:0000313" key="8">
    <source>
        <dbReference type="EMBL" id="MCI0182788.1"/>
    </source>
</evidence>
<name>A0A9X1V9U7_9BACL</name>
<dbReference type="InterPro" id="IPR020617">
    <property type="entry name" value="Thiolase_C"/>
</dbReference>
<evidence type="ECO:0000313" key="9">
    <source>
        <dbReference type="Proteomes" id="UP001139263"/>
    </source>
</evidence>
<feature type="active site" description="Proton acceptor" evidence="4">
    <location>
        <position position="373"/>
    </location>
</feature>
<dbReference type="CDD" id="cd00751">
    <property type="entry name" value="thiolase"/>
    <property type="match status" value="1"/>
</dbReference>
<reference evidence="8" key="1">
    <citation type="submission" date="2022-03" db="EMBL/GenBank/DDBJ databases">
        <title>Draft Genome Sequence of Firmicute Strain S0AB, a Heterotrophic Iron/Sulfur-Oxidizing Extreme Acidophile.</title>
        <authorList>
            <person name="Vergara E."/>
            <person name="Pakostova E."/>
            <person name="Johnson D.B."/>
            <person name="Holmes D.S."/>
        </authorList>
    </citation>
    <scope>NUCLEOTIDE SEQUENCE</scope>
    <source>
        <strain evidence="8">S0AB</strain>
    </source>
</reference>
<evidence type="ECO:0000256" key="3">
    <source>
        <dbReference type="ARBA" id="ARBA00023315"/>
    </source>
</evidence>
<feature type="domain" description="Thiolase C-terminal" evidence="7">
    <location>
        <begin position="264"/>
        <end position="386"/>
    </location>
</feature>
<keyword evidence="2 5" id="KW-0808">Transferase</keyword>
<dbReference type="PROSITE" id="PS00099">
    <property type="entry name" value="THIOLASE_3"/>
    <property type="match status" value="1"/>
</dbReference>
<dbReference type="PROSITE" id="PS00737">
    <property type="entry name" value="THIOLASE_2"/>
    <property type="match status" value="1"/>
</dbReference>
<dbReference type="EMBL" id="JALBUF010000002">
    <property type="protein sequence ID" value="MCI0182788.1"/>
    <property type="molecule type" value="Genomic_DNA"/>
</dbReference>
<dbReference type="SUPFAM" id="SSF53901">
    <property type="entry name" value="Thiolase-like"/>
    <property type="match status" value="2"/>
</dbReference>
<dbReference type="InterPro" id="IPR016039">
    <property type="entry name" value="Thiolase-like"/>
</dbReference>
<dbReference type="PIRSF" id="PIRSF000429">
    <property type="entry name" value="Ac-CoA_Ac_transf"/>
    <property type="match status" value="1"/>
</dbReference>
<sequence length="388" mass="41500">MFEAVIVDAIRTPIGKRNGTLKDSHPVDLLAHVLKSMIGRHPIAPERIDDVIVGCVDQVGEQAVNIGRNAWLSAGLPESVPAVTLDRQCGSSLQALHFAAQGVMSGAYDLVIAAGVESMTRIPMLQSFSDESTPLTADIAKRYHMKSGWFNQAVGAEMIAKKYGLSRTQLDEFGYRSHQLAQAARAEGKFRNEIVSVPISQDGRSLWFTDDEGIRPETNIEKMATLRPAFPGLELITAGNASQISDGASAVMIASAETAKELGLKPLARFVSFAVVGVDPVTMLTGPIPATQKVLRRAGMNISDIDLFEVNEAFASVVLAWQKEVGAPMERVNTMGGAIALGHPLGATGTRIASTIVHALQREQKQYGLIAICEGGGMANATIIERLS</sequence>
<dbReference type="PANTHER" id="PTHR43365">
    <property type="entry name" value="BLR7806 PROTEIN"/>
    <property type="match status" value="1"/>
</dbReference>
<dbReference type="Pfam" id="PF00108">
    <property type="entry name" value="Thiolase_N"/>
    <property type="match status" value="1"/>
</dbReference>
<dbReference type="InterPro" id="IPR020616">
    <property type="entry name" value="Thiolase_N"/>
</dbReference>
<dbReference type="PANTHER" id="PTHR43365:SF1">
    <property type="entry name" value="ACETYL-COA C-ACYLTRANSFERASE"/>
    <property type="match status" value="1"/>
</dbReference>
<dbReference type="Gene3D" id="3.40.47.10">
    <property type="match status" value="2"/>
</dbReference>
<dbReference type="NCBIfam" id="TIGR01930">
    <property type="entry name" value="AcCoA-C-Actrans"/>
    <property type="match status" value="1"/>
</dbReference>
<dbReference type="Pfam" id="PF02803">
    <property type="entry name" value="Thiolase_C"/>
    <property type="match status" value="1"/>
</dbReference>
<dbReference type="EC" id="2.3.1.16" evidence="8"/>
<dbReference type="FunFam" id="3.40.47.10:FF:000010">
    <property type="entry name" value="Acetyl-CoA acetyltransferase (Thiolase)"/>
    <property type="match status" value="1"/>
</dbReference>
<protein>
    <submittedName>
        <fullName evidence="8">3-ketoacyl-CoA thiolase</fullName>
        <ecNumber evidence="8">2.3.1.16</ecNumber>
    </submittedName>
</protein>
<gene>
    <name evidence="8" type="primary">fadA_1</name>
    <name evidence="8" type="ORF">MM817_01057</name>
</gene>
<evidence type="ECO:0000256" key="2">
    <source>
        <dbReference type="ARBA" id="ARBA00022679"/>
    </source>
</evidence>
<evidence type="ECO:0000256" key="1">
    <source>
        <dbReference type="ARBA" id="ARBA00010982"/>
    </source>
</evidence>
<dbReference type="RefSeq" id="WP_241712395.1">
    <property type="nucleotide sequence ID" value="NZ_JALBUF010000002.1"/>
</dbReference>
<feature type="active site" description="Acyl-thioester intermediate" evidence="4">
    <location>
        <position position="89"/>
    </location>
</feature>
<dbReference type="InterPro" id="IPR020613">
    <property type="entry name" value="Thiolase_CS"/>
</dbReference>
<keyword evidence="9" id="KW-1185">Reference proteome</keyword>
<evidence type="ECO:0000259" key="6">
    <source>
        <dbReference type="Pfam" id="PF00108"/>
    </source>
</evidence>
<feature type="active site" description="Proton acceptor" evidence="4">
    <location>
        <position position="343"/>
    </location>
</feature>
<dbReference type="GO" id="GO:0003988">
    <property type="term" value="F:acetyl-CoA C-acyltransferase activity"/>
    <property type="evidence" value="ECO:0007669"/>
    <property type="project" value="UniProtKB-EC"/>
</dbReference>
<dbReference type="AlphaFoldDB" id="A0A9X1V9U7"/>